<dbReference type="GeneID" id="24165012"/>
<reference evidence="2" key="2">
    <citation type="journal article" date="2010" name="Genome Res.">
        <title>Population genomic sequencing of Coccidioides fungi reveals recent hybridization and transposon control.</title>
        <authorList>
            <person name="Neafsey D.E."/>
            <person name="Barker B.M."/>
            <person name="Sharpton T.J."/>
            <person name="Stajich J.E."/>
            <person name="Park D.J."/>
            <person name="Whiston E."/>
            <person name="Hung C.-Y."/>
            <person name="McMahan C."/>
            <person name="White J."/>
            <person name="Sykes S."/>
            <person name="Heiman D."/>
            <person name="Young S."/>
            <person name="Zeng Q."/>
            <person name="Abouelleil A."/>
            <person name="Aftuck L."/>
            <person name="Bessette D."/>
            <person name="Brown A."/>
            <person name="FitzGerald M."/>
            <person name="Lui A."/>
            <person name="Macdonald J.P."/>
            <person name="Priest M."/>
            <person name="Orbach M.J."/>
            <person name="Galgiani J.N."/>
            <person name="Kirkland T.N."/>
            <person name="Cole G.T."/>
            <person name="Birren B.W."/>
            <person name="Henn M.R."/>
            <person name="Taylor J.W."/>
            <person name="Rounsley S.D."/>
        </authorList>
    </citation>
    <scope>GENOME REANNOTATION</scope>
    <source>
        <strain evidence="2">RS</strain>
    </source>
</reference>
<evidence type="ECO:0000313" key="1">
    <source>
        <dbReference type="EMBL" id="KJF61041.1"/>
    </source>
</evidence>
<dbReference type="InParanoid" id="A0A0D8JVS3"/>
<accession>A0A0D8JVS3</accession>
<dbReference type="KEGG" id="cim:CIMG_13385"/>
<gene>
    <name evidence="1" type="ORF">CIMG_13385</name>
</gene>
<sequence length="83" mass="10025">MPWRSVCIRRGLATGFVRKEERIIHFLFRCLIFIPSEEKCRDPELMFDWSEFRKAMDSARMHFELLRRNIVVGNHSREQAKKA</sequence>
<dbReference type="AlphaFoldDB" id="A0A0D8JVS3"/>
<name>A0A0D8JVS3_COCIM</name>
<protein>
    <submittedName>
        <fullName evidence="1">Uncharacterized protein</fullName>
    </submittedName>
</protein>
<dbReference type="EMBL" id="GG704914">
    <property type="protein sequence ID" value="KJF61041.1"/>
    <property type="molecule type" value="Genomic_DNA"/>
</dbReference>
<proteinExistence type="predicted"/>
<evidence type="ECO:0000313" key="2">
    <source>
        <dbReference type="Proteomes" id="UP000001261"/>
    </source>
</evidence>
<reference evidence="2" key="1">
    <citation type="journal article" date="2009" name="Genome Res.">
        <title>Comparative genomic analyses of the human fungal pathogens Coccidioides and their relatives.</title>
        <authorList>
            <person name="Sharpton T.J."/>
            <person name="Stajich J.E."/>
            <person name="Rounsley S.D."/>
            <person name="Gardner M.J."/>
            <person name="Wortman J.R."/>
            <person name="Jordar V.S."/>
            <person name="Maiti R."/>
            <person name="Kodira C.D."/>
            <person name="Neafsey D.E."/>
            <person name="Zeng Q."/>
            <person name="Hung C.-Y."/>
            <person name="McMahan C."/>
            <person name="Muszewska A."/>
            <person name="Grynberg M."/>
            <person name="Mandel M.A."/>
            <person name="Kellner E.M."/>
            <person name="Barker B.M."/>
            <person name="Galgiani J.N."/>
            <person name="Orbach M.J."/>
            <person name="Kirkland T.N."/>
            <person name="Cole G.T."/>
            <person name="Henn M.R."/>
            <person name="Birren B.W."/>
            <person name="Taylor J.W."/>
        </authorList>
    </citation>
    <scope>NUCLEOTIDE SEQUENCE [LARGE SCALE GENOMIC DNA]</scope>
    <source>
        <strain evidence="2">RS</strain>
    </source>
</reference>
<dbReference type="VEuPathDB" id="FungiDB:CIMG_13385"/>
<keyword evidence="2" id="KW-1185">Reference proteome</keyword>
<organism evidence="1 2">
    <name type="scientific">Coccidioides immitis (strain RS)</name>
    <name type="common">Valley fever fungus</name>
    <dbReference type="NCBI Taxonomy" id="246410"/>
    <lineage>
        <taxon>Eukaryota</taxon>
        <taxon>Fungi</taxon>
        <taxon>Dikarya</taxon>
        <taxon>Ascomycota</taxon>
        <taxon>Pezizomycotina</taxon>
        <taxon>Eurotiomycetes</taxon>
        <taxon>Eurotiomycetidae</taxon>
        <taxon>Onygenales</taxon>
        <taxon>Onygenaceae</taxon>
        <taxon>Coccidioides</taxon>
    </lineage>
</organism>
<dbReference type="RefSeq" id="XP_004446091.1">
    <property type="nucleotide sequence ID" value="XM_004446034.1"/>
</dbReference>
<dbReference type="Proteomes" id="UP000001261">
    <property type="component" value="Unassembled WGS sequence"/>
</dbReference>